<evidence type="ECO:0000313" key="7">
    <source>
        <dbReference type="Proteomes" id="UP000766336"/>
    </source>
</evidence>
<evidence type="ECO:0000256" key="1">
    <source>
        <dbReference type="ARBA" id="ARBA00023015"/>
    </source>
</evidence>
<accession>A0ABS5QA60</accession>
<dbReference type="PROSITE" id="PS00041">
    <property type="entry name" value="HTH_ARAC_FAMILY_1"/>
    <property type="match status" value="1"/>
</dbReference>
<feature type="compositionally biased region" description="Polar residues" evidence="4">
    <location>
        <begin position="19"/>
        <end position="33"/>
    </location>
</feature>
<keyword evidence="7" id="KW-1185">Reference proteome</keyword>
<dbReference type="InterPro" id="IPR020449">
    <property type="entry name" value="Tscrpt_reg_AraC-type_HTH"/>
</dbReference>
<keyword evidence="2" id="KW-0238">DNA-binding</keyword>
<dbReference type="PROSITE" id="PS01124">
    <property type="entry name" value="HTH_ARAC_FAMILY_2"/>
    <property type="match status" value="1"/>
</dbReference>
<evidence type="ECO:0000313" key="6">
    <source>
        <dbReference type="EMBL" id="MBS7810550.1"/>
    </source>
</evidence>
<feature type="domain" description="HTH araC/xylS-type" evidence="5">
    <location>
        <begin position="239"/>
        <end position="338"/>
    </location>
</feature>
<dbReference type="InterPro" id="IPR018060">
    <property type="entry name" value="HTH_AraC"/>
</dbReference>
<dbReference type="EMBL" id="JAHCDA010000001">
    <property type="protein sequence ID" value="MBS7810550.1"/>
    <property type="molecule type" value="Genomic_DNA"/>
</dbReference>
<evidence type="ECO:0000256" key="4">
    <source>
        <dbReference type="SAM" id="MobiDB-lite"/>
    </source>
</evidence>
<gene>
    <name evidence="6" type="ORF">KHU32_06350</name>
</gene>
<keyword evidence="3" id="KW-0804">Transcription</keyword>
<dbReference type="InterPro" id="IPR009057">
    <property type="entry name" value="Homeodomain-like_sf"/>
</dbReference>
<dbReference type="PANTHER" id="PTHR46796">
    <property type="entry name" value="HTH-TYPE TRANSCRIPTIONAL ACTIVATOR RHAS-RELATED"/>
    <property type="match status" value="1"/>
</dbReference>
<dbReference type="SUPFAM" id="SSF46689">
    <property type="entry name" value="Homeodomain-like"/>
    <property type="match status" value="1"/>
</dbReference>
<name>A0ABS5QA60_9PROT</name>
<dbReference type="Pfam" id="PF12833">
    <property type="entry name" value="HTH_18"/>
    <property type="match status" value="1"/>
</dbReference>
<evidence type="ECO:0000256" key="2">
    <source>
        <dbReference type="ARBA" id="ARBA00023125"/>
    </source>
</evidence>
<organism evidence="6 7">
    <name type="scientific">Roseococcus pinisoli</name>
    <dbReference type="NCBI Taxonomy" id="2835040"/>
    <lineage>
        <taxon>Bacteria</taxon>
        <taxon>Pseudomonadati</taxon>
        <taxon>Pseudomonadota</taxon>
        <taxon>Alphaproteobacteria</taxon>
        <taxon>Acetobacterales</taxon>
        <taxon>Roseomonadaceae</taxon>
        <taxon>Roseococcus</taxon>
    </lineage>
</organism>
<evidence type="ECO:0000259" key="5">
    <source>
        <dbReference type="PROSITE" id="PS01124"/>
    </source>
</evidence>
<dbReference type="PANTHER" id="PTHR46796:SF6">
    <property type="entry name" value="ARAC SUBFAMILY"/>
    <property type="match status" value="1"/>
</dbReference>
<reference evidence="6 7" key="1">
    <citation type="submission" date="2021-05" db="EMBL/GenBank/DDBJ databases">
        <title>Roseococcus sp. XZZS9, whole genome shotgun sequencing project.</title>
        <authorList>
            <person name="Zhao G."/>
            <person name="Shen L."/>
        </authorList>
    </citation>
    <scope>NUCLEOTIDE SEQUENCE [LARGE SCALE GENOMIC DNA]</scope>
    <source>
        <strain evidence="6 7">XZZS9</strain>
    </source>
</reference>
<comment type="caution">
    <text evidence="6">The sequence shown here is derived from an EMBL/GenBank/DDBJ whole genome shotgun (WGS) entry which is preliminary data.</text>
</comment>
<keyword evidence="1" id="KW-0805">Transcription regulation</keyword>
<feature type="region of interest" description="Disordered" evidence="4">
    <location>
        <begin position="1"/>
        <end position="35"/>
    </location>
</feature>
<dbReference type="InterPro" id="IPR018062">
    <property type="entry name" value="HTH_AraC-typ_CS"/>
</dbReference>
<dbReference type="SMART" id="SM00342">
    <property type="entry name" value="HTH_ARAC"/>
    <property type="match status" value="1"/>
</dbReference>
<dbReference type="RefSeq" id="WP_213669163.1">
    <property type="nucleotide sequence ID" value="NZ_JAHCDA010000001.1"/>
</dbReference>
<proteinExistence type="predicted"/>
<sequence length="361" mass="39918">MDGSTKVEGGLGSAAEVPATQTVSESHVVTFSTRGLPRERQAESWRAGNATSLDLVFDADRRADCGFAADRDVVRFGSLVMTRIAIDSVTALRTRGHIQRDGLDHWCVNVTTRGDRRFRLDRHDRCISVPAGQLHVQSLDEAYRSFAEDIEWIGVFFPRDSLPALSVHLDATRDHPRNDALSRMLGDYLVRLWAILPTMTSDELSRAAEATMAVISAFLSATPDALTMAKEHLQSYQRARALSFIRRNLGSSQLSAEAIMLALGTTRTQLYRAFEPLGGVAQAIREERLKAAKILLSKTTEERTISEIAEALGMIDFSTFSRQFRRSFGVSPSEVRNSAQVGCSVREATDIPRVSLADFLL</sequence>
<dbReference type="Proteomes" id="UP000766336">
    <property type="component" value="Unassembled WGS sequence"/>
</dbReference>
<dbReference type="Gene3D" id="1.10.10.60">
    <property type="entry name" value="Homeodomain-like"/>
    <property type="match status" value="1"/>
</dbReference>
<protein>
    <submittedName>
        <fullName evidence="6">Helix-turn-helix transcriptional regulator</fullName>
    </submittedName>
</protein>
<dbReference type="PRINTS" id="PR00032">
    <property type="entry name" value="HTHARAC"/>
</dbReference>
<evidence type="ECO:0000256" key="3">
    <source>
        <dbReference type="ARBA" id="ARBA00023163"/>
    </source>
</evidence>
<dbReference type="InterPro" id="IPR050204">
    <property type="entry name" value="AraC_XylS_family_regulators"/>
</dbReference>